<dbReference type="GO" id="GO:0042158">
    <property type="term" value="P:lipoprotein biosynthetic process"/>
    <property type="evidence" value="ECO:0007669"/>
    <property type="project" value="UniProtKB-UniRule"/>
</dbReference>
<feature type="transmembrane region" description="Helical" evidence="7">
    <location>
        <begin position="214"/>
        <end position="231"/>
    </location>
</feature>
<keyword evidence="6 7" id="KW-0472">Membrane</keyword>
<feature type="transmembrane region" description="Helical" evidence="7">
    <location>
        <begin position="68"/>
        <end position="89"/>
    </location>
</feature>
<comment type="pathway">
    <text evidence="7">Protein modification; lipoprotein biosynthesis (diacylglyceryl transfer).</text>
</comment>
<feature type="transmembrane region" description="Helical" evidence="7">
    <location>
        <begin position="101"/>
        <end position="124"/>
    </location>
</feature>
<accession>A0A1G7E1N5</accession>
<dbReference type="HAMAP" id="MF_01147">
    <property type="entry name" value="Lgt"/>
    <property type="match status" value="1"/>
</dbReference>
<sequence length="282" mass="30792">MDPLSAAPVLATVPFPAIDPVAIQIGPLAVRWYALAYIAGLLLGWLWLRRLGRRPPAVLTHDQADDFLVWASLGVVLGGRLGYVLFYNLSYFLGRPSEILMVWQGGMSFHGGFLGVIIALLIFCRRKGIHPLAMGDLLACIAPIGLFFGRIANFINGELYGRPAPDLPWAMVFPTADGQPRHPSQLYEAALEGLLLLVVTAVLFRVAAVRARRGTLIGVFMIGYGVSRFLVEFAREPDAHLGYLFGVITMGQVLSLPMILAGLGFLAWAWSRPPAWTPDRAA</sequence>
<dbReference type="STRING" id="69960.SAMN05421720_108132"/>
<evidence type="ECO:0000256" key="4">
    <source>
        <dbReference type="ARBA" id="ARBA00022692"/>
    </source>
</evidence>
<feature type="binding site" evidence="7">
    <location>
        <position position="150"/>
    </location>
    <ligand>
        <name>a 1,2-diacyl-sn-glycero-3-phospho-(1'-sn-glycerol)</name>
        <dbReference type="ChEBI" id="CHEBI:64716"/>
    </ligand>
</feature>
<dbReference type="Pfam" id="PF01790">
    <property type="entry name" value="LGT"/>
    <property type="match status" value="1"/>
</dbReference>
<dbReference type="EMBL" id="FNAP01000008">
    <property type="protein sequence ID" value="SDE57604.1"/>
    <property type="molecule type" value="Genomic_DNA"/>
</dbReference>
<evidence type="ECO:0000256" key="1">
    <source>
        <dbReference type="ARBA" id="ARBA00007150"/>
    </source>
</evidence>
<evidence type="ECO:0000313" key="9">
    <source>
        <dbReference type="Proteomes" id="UP000199412"/>
    </source>
</evidence>
<dbReference type="GO" id="GO:0005886">
    <property type="term" value="C:plasma membrane"/>
    <property type="evidence" value="ECO:0007669"/>
    <property type="project" value="UniProtKB-SubCell"/>
</dbReference>
<dbReference type="NCBIfam" id="TIGR00544">
    <property type="entry name" value="lgt"/>
    <property type="match status" value="1"/>
</dbReference>
<protein>
    <recommendedName>
        <fullName evidence="7">Phosphatidylglycerol--prolipoprotein diacylglyceryl transferase</fullName>
        <ecNumber evidence="7">2.5.1.145</ecNumber>
    </recommendedName>
</protein>
<dbReference type="PANTHER" id="PTHR30589:SF0">
    <property type="entry name" value="PHOSPHATIDYLGLYCEROL--PROLIPOPROTEIN DIACYLGLYCERYL TRANSFERASE"/>
    <property type="match status" value="1"/>
</dbReference>
<keyword evidence="8" id="KW-0449">Lipoprotein</keyword>
<feature type="transmembrane region" description="Helical" evidence="7">
    <location>
        <begin position="189"/>
        <end position="207"/>
    </location>
</feature>
<proteinExistence type="inferred from homology"/>
<evidence type="ECO:0000256" key="7">
    <source>
        <dbReference type="HAMAP-Rule" id="MF_01147"/>
    </source>
</evidence>
<feature type="transmembrane region" description="Helical" evidence="7">
    <location>
        <begin position="243"/>
        <end position="270"/>
    </location>
</feature>
<evidence type="ECO:0000256" key="5">
    <source>
        <dbReference type="ARBA" id="ARBA00022989"/>
    </source>
</evidence>
<dbReference type="AlphaFoldDB" id="A0A1G7E1N5"/>
<keyword evidence="2 7" id="KW-1003">Cell membrane</keyword>
<keyword evidence="4 7" id="KW-0812">Transmembrane</keyword>
<reference evidence="8 9" key="1">
    <citation type="submission" date="2016-10" db="EMBL/GenBank/DDBJ databases">
        <authorList>
            <person name="de Groot N.N."/>
        </authorList>
    </citation>
    <scope>NUCLEOTIDE SEQUENCE [LARGE SCALE GENOMIC DNA]</scope>
    <source>
        <strain evidence="8 9">ATCC 700224</strain>
    </source>
</reference>
<dbReference type="UniPathway" id="UPA00664"/>
<dbReference type="PANTHER" id="PTHR30589">
    <property type="entry name" value="PROLIPOPROTEIN DIACYLGLYCERYL TRANSFERASE"/>
    <property type="match status" value="1"/>
</dbReference>
<evidence type="ECO:0000256" key="6">
    <source>
        <dbReference type="ARBA" id="ARBA00023136"/>
    </source>
</evidence>
<organism evidence="8 9">
    <name type="scientific">Rhodospira trueperi</name>
    <dbReference type="NCBI Taxonomy" id="69960"/>
    <lineage>
        <taxon>Bacteria</taxon>
        <taxon>Pseudomonadati</taxon>
        <taxon>Pseudomonadota</taxon>
        <taxon>Alphaproteobacteria</taxon>
        <taxon>Rhodospirillales</taxon>
        <taxon>Rhodospirillaceae</taxon>
        <taxon>Rhodospira</taxon>
    </lineage>
</organism>
<dbReference type="EC" id="2.5.1.145" evidence="7"/>
<evidence type="ECO:0000256" key="2">
    <source>
        <dbReference type="ARBA" id="ARBA00022475"/>
    </source>
</evidence>
<keyword evidence="5 7" id="KW-1133">Transmembrane helix</keyword>
<evidence type="ECO:0000256" key="3">
    <source>
        <dbReference type="ARBA" id="ARBA00022679"/>
    </source>
</evidence>
<feature type="transmembrane region" description="Helical" evidence="7">
    <location>
        <begin position="30"/>
        <end position="48"/>
    </location>
</feature>
<gene>
    <name evidence="7" type="primary">lgt</name>
    <name evidence="8" type="ORF">SAMN05421720_108132</name>
</gene>
<comment type="catalytic activity">
    <reaction evidence="7">
        <text>L-cysteinyl-[prolipoprotein] + a 1,2-diacyl-sn-glycero-3-phospho-(1'-sn-glycerol) = an S-1,2-diacyl-sn-glyceryl-L-cysteinyl-[prolipoprotein] + sn-glycerol 1-phosphate + H(+)</text>
        <dbReference type="Rhea" id="RHEA:56712"/>
        <dbReference type="Rhea" id="RHEA-COMP:14679"/>
        <dbReference type="Rhea" id="RHEA-COMP:14680"/>
        <dbReference type="ChEBI" id="CHEBI:15378"/>
        <dbReference type="ChEBI" id="CHEBI:29950"/>
        <dbReference type="ChEBI" id="CHEBI:57685"/>
        <dbReference type="ChEBI" id="CHEBI:64716"/>
        <dbReference type="ChEBI" id="CHEBI:140658"/>
        <dbReference type="EC" id="2.5.1.145"/>
    </reaction>
</comment>
<comment type="subcellular location">
    <subcellularLocation>
        <location evidence="7">Cell membrane</location>
        <topology evidence="7">Multi-pass membrane protein</topology>
    </subcellularLocation>
</comment>
<comment type="function">
    <text evidence="7">Catalyzes the transfer of the diacylglyceryl group from phosphatidylglycerol to the sulfhydryl group of the N-terminal cysteine of a prolipoprotein, the first step in the formation of mature lipoproteins.</text>
</comment>
<dbReference type="GO" id="GO:0008961">
    <property type="term" value="F:phosphatidylglycerol-prolipoprotein diacylglyceryl transferase activity"/>
    <property type="evidence" value="ECO:0007669"/>
    <property type="project" value="UniProtKB-UniRule"/>
</dbReference>
<comment type="similarity">
    <text evidence="1 7">Belongs to the Lgt family.</text>
</comment>
<feature type="transmembrane region" description="Helical" evidence="7">
    <location>
        <begin position="136"/>
        <end position="155"/>
    </location>
</feature>
<name>A0A1G7E1N5_9PROT</name>
<dbReference type="PROSITE" id="PS01311">
    <property type="entry name" value="LGT"/>
    <property type="match status" value="1"/>
</dbReference>
<keyword evidence="9" id="KW-1185">Reference proteome</keyword>
<evidence type="ECO:0000313" key="8">
    <source>
        <dbReference type="EMBL" id="SDE57604.1"/>
    </source>
</evidence>
<dbReference type="Proteomes" id="UP000199412">
    <property type="component" value="Unassembled WGS sequence"/>
</dbReference>
<dbReference type="InterPro" id="IPR001640">
    <property type="entry name" value="Lgt"/>
</dbReference>
<keyword evidence="3 7" id="KW-0808">Transferase</keyword>